<evidence type="ECO:0000256" key="2">
    <source>
        <dbReference type="ARBA" id="ARBA00022692"/>
    </source>
</evidence>
<feature type="transmembrane region" description="Helical" evidence="5">
    <location>
        <begin position="268"/>
        <end position="288"/>
    </location>
</feature>
<proteinExistence type="predicted"/>
<reference evidence="7 8" key="1">
    <citation type="submission" date="2020-08" db="EMBL/GenBank/DDBJ databases">
        <title>Genomic Encyclopedia of Type Strains, Phase III (KMG-III): the genomes of soil and plant-associated and newly described type strains.</title>
        <authorList>
            <person name="Whitman W."/>
        </authorList>
    </citation>
    <scope>NUCLEOTIDE SEQUENCE [LARGE SCALE GENOMIC DNA]</scope>
    <source>
        <strain evidence="7 8">CECT 8712</strain>
    </source>
</reference>
<comment type="subcellular location">
    <subcellularLocation>
        <location evidence="1">Cell membrane</location>
        <topology evidence="1">Multi-pass membrane protein</topology>
    </subcellularLocation>
</comment>
<evidence type="ECO:0000256" key="5">
    <source>
        <dbReference type="SAM" id="Phobius"/>
    </source>
</evidence>
<dbReference type="SUPFAM" id="SSF103473">
    <property type="entry name" value="MFS general substrate transporter"/>
    <property type="match status" value="1"/>
</dbReference>
<feature type="transmembrane region" description="Helical" evidence="5">
    <location>
        <begin position="300"/>
        <end position="320"/>
    </location>
</feature>
<feature type="domain" description="Major facilitator superfamily (MFS) profile" evidence="6">
    <location>
        <begin position="23"/>
        <end position="452"/>
    </location>
</feature>
<dbReference type="GO" id="GO:0022857">
    <property type="term" value="F:transmembrane transporter activity"/>
    <property type="evidence" value="ECO:0007669"/>
    <property type="project" value="InterPro"/>
</dbReference>
<dbReference type="Gene3D" id="1.20.1250.20">
    <property type="entry name" value="MFS general substrate transporter like domains"/>
    <property type="match status" value="1"/>
</dbReference>
<feature type="transmembrane region" description="Helical" evidence="5">
    <location>
        <begin position="23"/>
        <end position="45"/>
    </location>
</feature>
<feature type="transmembrane region" description="Helical" evidence="5">
    <location>
        <begin position="213"/>
        <end position="230"/>
    </location>
</feature>
<evidence type="ECO:0000256" key="3">
    <source>
        <dbReference type="ARBA" id="ARBA00022989"/>
    </source>
</evidence>
<dbReference type="GO" id="GO:0005886">
    <property type="term" value="C:plasma membrane"/>
    <property type="evidence" value="ECO:0007669"/>
    <property type="project" value="UniProtKB-SubCell"/>
</dbReference>
<feature type="transmembrane region" description="Helical" evidence="5">
    <location>
        <begin position="174"/>
        <end position="192"/>
    </location>
</feature>
<dbReference type="Proteomes" id="UP000536604">
    <property type="component" value="Unassembled WGS sequence"/>
</dbReference>
<feature type="transmembrane region" description="Helical" evidence="5">
    <location>
        <begin position="113"/>
        <end position="134"/>
    </location>
</feature>
<feature type="transmembrane region" description="Helical" evidence="5">
    <location>
        <begin position="236"/>
        <end position="256"/>
    </location>
</feature>
<keyword evidence="3 5" id="KW-1133">Transmembrane helix</keyword>
<feature type="transmembrane region" description="Helical" evidence="5">
    <location>
        <begin position="89"/>
        <end position="107"/>
    </location>
</feature>
<evidence type="ECO:0000313" key="8">
    <source>
        <dbReference type="Proteomes" id="UP000536604"/>
    </source>
</evidence>
<comment type="caution">
    <text evidence="7">The sequence shown here is derived from an EMBL/GenBank/DDBJ whole genome shotgun (WGS) entry which is preliminary data.</text>
</comment>
<evidence type="ECO:0000256" key="1">
    <source>
        <dbReference type="ARBA" id="ARBA00004651"/>
    </source>
</evidence>
<evidence type="ECO:0000256" key="4">
    <source>
        <dbReference type="ARBA" id="ARBA00023136"/>
    </source>
</evidence>
<feature type="transmembrane region" description="Helical" evidence="5">
    <location>
        <begin position="146"/>
        <end position="168"/>
    </location>
</feature>
<keyword evidence="8" id="KW-1185">Reference proteome</keyword>
<feature type="transmembrane region" description="Helical" evidence="5">
    <location>
        <begin position="398"/>
        <end position="422"/>
    </location>
</feature>
<keyword evidence="2 5" id="KW-0812">Transmembrane</keyword>
<dbReference type="InterPro" id="IPR011701">
    <property type="entry name" value="MFS"/>
</dbReference>
<dbReference type="RefSeq" id="WP_343064878.1">
    <property type="nucleotide sequence ID" value="NZ_JACHJO010000002.1"/>
</dbReference>
<evidence type="ECO:0000259" key="6">
    <source>
        <dbReference type="PROSITE" id="PS50850"/>
    </source>
</evidence>
<dbReference type="PANTHER" id="PTHR23501:SF154">
    <property type="entry name" value="MULTIDRUG-EFFLUX TRANSPORTER RV1634-RELATED"/>
    <property type="match status" value="1"/>
</dbReference>
<accession>A0A841IQR7</accession>
<sequence length="456" mass="45874">MERVGASNTPEGGGLWARRHRPVVAGLFGMMTFIAFETFAVTTALPVVARDLAAEQWYSLAFAATVTTGLVGMTVGGRWADLRGPGRPLAVGGLLFLAGIGLCAAAPDMAVFVLGRLLQGVGGGIDSVVLYVVIARTLPESLRPRVFGLLSAAWLLPSIAGPLVTGALVEVMHWRAVFALVLVGSAGSLAVLMSAVRTLPAENGRKLPLDRRGMWAVASAAAVLGLHVAGQQEMPWLALWTAAGSVAVVAAAARLLPRGTLLARPGIPRVVAFRGVAGAVCTATDIYLPLYLQHQLGHGPVVAGAAVAVGSFGWALGSWIQARSKAPAGDPAGLRWAAALVVCGPAGCVLLVSGAAPLAAAVAGCVLMGVGMGILYPQLSTLILALSPAREQGGNSSALQVSESLGTSLLVAVTGAVLTASVPSGYPAVYGVAAAVGLAGLALALAPAPRGAVSPS</sequence>
<feature type="transmembrane region" description="Helical" evidence="5">
    <location>
        <begin position="332"/>
        <end position="352"/>
    </location>
</feature>
<dbReference type="EMBL" id="JACHJO010000002">
    <property type="protein sequence ID" value="MBB6118588.1"/>
    <property type="molecule type" value="Genomic_DNA"/>
</dbReference>
<dbReference type="PROSITE" id="PS50850">
    <property type="entry name" value="MFS"/>
    <property type="match status" value="1"/>
</dbReference>
<gene>
    <name evidence="7" type="ORF">FHS13_000520</name>
</gene>
<organism evidence="7 8">
    <name type="scientific">Nocardiopsis algeriensis</name>
    <dbReference type="NCBI Taxonomy" id="1478215"/>
    <lineage>
        <taxon>Bacteria</taxon>
        <taxon>Bacillati</taxon>
        <taxon>Actinomycetota</taxon>
        <taxon>Actinomycetes</taxon>
        <taxon>Streptosporangiales</taxon>
        <taxon>Nocardiopsidaceae</taxon>
        <taxon>Nocardiopsis</taxon>
    </lineage>
</organism>
<feature type="transmembrane region" description="Helical" evidence="5">
    <location>
        <begin position="428"/>
        <end position="446"/>
    </location>
</feature>
<evidence type="ECO:0000313" key="7">
    <source>
        <dbReference type="EMBL" id="MBB6118588.1"/>
    </source>
</evidence>
<feature type="transmembrane region" description="Helical" evidence="5">
    <location>
        <begin position="57"/>
        <end position="77"/>
    </location>
</feature>
<protein>
    <submittedName>
        <fullName evidence="7">MFS family permease</fullName>
    </submittedName>
</protein>
<name>A0A841IQR7_9ACTN</name>
<keyword evidence="4 5" id="KW-0472">Membrane</keyword>
<dbReference type="InterPro" id="IPR036259">
    <property type="entry name" value="MFS_trans_sf"/>
</dbReference>
<feature type="transmembrane region" description="Helical" evidence="5">
    <location>
        <begin position="358"/>
        <end position="386"/>
    </location>
</feature>
<dbReference type="InterPro" id="IPR020846">
    <property type="entry name" value="MFS_dom"/>
</dbReference>
<dbReference type="AlphaFoldDB" id="A0A841IQR7"/>
<dbReference type="PANTHER" id="PTHR23501">
    <property type="entry name" value="MAJOR FACILITATOR SUPERFAMILY"/>
    <property type="match status" value="1"/>
</dbReference>
<dbReference type="PRINTS" id="PR01036">
    <property type="entry name" value="TCRTETB"/>
</dbReference>
<dbReference type="Pfam" id="PF07690">
    <property type="entry name" value="MFS_1"/>
    <property type="match status" value="1"/>
</dbReference>